<dbReference type="OrthoDB" id="5599753at2759"/>
<protein>
    <recommendedName>
        <fullName evidence="4">LITAF domain-containing protein</fullName>
    </recommendedName>
</protein>
<organism evidence="3">
    <name type="scientific">Perkinsus marinus (strain ATCC 50983 / TXsc)</name>
    <dbReference type="NCBI Taxonomy" id="423536"/>
    <lineage>
        <taxon>Eukaryota</taxon>
        <taxon>Sar</taxon>
        <taxon>Alveolata</taxon>
        <taxon>Perkinsozoa</taxon>
        <taxon>Perkinsea</taxon>
        <taxon>Perkinsida</taxon>
        <taxon>Perkinsidae</taxon>
        <taxon>Perkinsus</taxon>
    </lineage>
</organism>
<evidence type="ECO:0000256" key="1">
    <source>
        <dbReference type="SAM" id="MobiDB-lite"/>
    </source>
</evidence>
<dbReference type="RefSeq" id="XP_002769886.1">
    <property type="nucleotide sequence ID" value="XM_002769840.1"/>
</dbReference>
<keyword evidence="3" id="KW-1185">Reference proteome</keyword>
<evidence type="ECO:0000313" key="2">
    <source>
        <dbReference type="EMBL" id="EER02604.1"/>
    </source>
</evidence>
<dbReference type="InParanoid" id="C5LL40"/>
<name>C5LL40_PERM5</name>
<dbReference type="AlphaFoldDB" id="C5LL40"/>
<sequence length="80" mass="8477">MSAPQGNSDGYPSAPPPEVVGQPYQPQMGTKSQAAFVQPPAAIVYMPTFGDDPVRLTCPSCRCDVITNVKHNISCGKKVV</sequence>
<gene>
    <name evidence="2" type="ORF">Pmar_PMAR005944</name>
</gene>
<proteinExistence type="predicted"/>
<feature type="compositionally biased region" description="Polar residues" evidence="1">
    <location>
        <begin position="1"/>
        <end position="10"/>
    </location>
</feature>
<evidence type="ECO:0000313" key="3">
    <source>
        <dbReference type="Proteomes" id="UP000007800"/>
    </source>
</evidence>
<reference evidence="2 3" key="1">
    <citation type="submission" date="2008-07" db="EMBL/GenBank/DDBJ databases">
        <authorList>
            <person name="El-Sayed N."/>
            <person name="Caler E."/>
            <person name="Inman J."/>
            <person name="Amedeo P."/>
            <person name="Hass B."/>
            <person name="Wortman J."/>
        </authorList>
    </citation>
    <scope>NUCLEOTIDE SEQUENCE [LARGE SCALE GENOMIC DNA]</scope>
    <source>
        <strain evidence="3">ATCC 50983 / TXsc</strain>
    </source>
</reference>
<dbReference type="GeneID" id="9047830"/>
<feature type="region of interest" description="Disordered" evidence="1">
    <location>
        <begin position="1"/>
        <end position="32"/>
    </location>
</feature>
<dbReference type="EMBL" id="GG683038">
    <property type="protein sequence ID" value="EER02604.1"/>
    <property type="molecule type" value="Genomic_DNA"/>
</dbReference>
<accession>C5LL40</accession>
<evidence type="ECO:0008006" key="4">
    <source>
        <dbReference type="Google" id="ProtNLM"/>
    </source>
</evidence>
<dbReference type="Proteomes" id="UP000007800">
    <property type="component" value="Unassembled WGS sequence"/>
</dbReference>